<accession>A0A9N8DNV4</accession>
<organism evidence="2 3">
    <name type="scientific">Seminavis robusta</name>
    <dbReference type="NCBI Taxonomy" id="568900"/>
    <lineage>
        <taxon>Eukaryota</taxon>
        <taxon>Sar</taxon>
        <taxon>Stramenopiles</taxon>
        <taxon>Ochrophyta</taxon>
        <taxon>Bacillariophyta</taxon>
        <taxon>Bacillariophyceae</taxon>
        <taxon>Bacillariophycidae</taxon>
        <taxon>Naviculales</taxon>
        <taxon>Naviculaceae</taxon>
        <taxon>Seminavis</taxon>
    </lineage>
</organism>
<gene>
    <name evidence="2" type="ORF">SEMRO_183_G079560.1</name>
</gene>
<feature type="coiled-coil region" evidence="1">
    <location>
        <begin position="66"/>
        <end position="105"/>
    </location>
</feature>
<keyword evidence="3" id="KW-1185">Reference proteome</keyword>
<sequence>MTYMSSPSCQVARISNKRWRKQVSFSEDPVTEIPEDILETYQAEYYDSCVTGFVYCNRQVRAARTLQSIEETKAVELSRIQQEKEEQMAAALAEFQNEILDQEQDEPPPVIITDRVEEVVSSCEEISSLLDQFFGRTGKSSGLAYERDESAGEGYGIGCPTKQEIGELHGSCLPVSS</sequence>
<proteinExistence type="predicted"/>
<keyword evidence="1" id="KW-0175">Coiled coil</keyword>
<evidence type="ECO:0000313" key="2">
    <source>
        <dbReference type="EMBL" id="CAB9504005.1"/>
    </source>
</evidence>
<reference evidence="2" key="1">
    <citation type="submission" date="2020-06" db="EMBL/GenBank/DDBJ databases">
        <authorList>
            <consortium name="Plant Systems Biology data submission"/>
        </authorList>
    </citation>
    <scope>NUCLEOTIDE SEQUENCE</scope>
    <source>
        <strain evidence="2">D6</strain>
    </source>
</reference>
<comment type="caution">
    <text evidence="2">The sequence shown here is derived from an EMBL/GenBank/DDBJ whole genome shotgun (WGS) entry which is preliminary data.</text>
</comment>
<dbReference type="AlphaFoldDB" id="A0A9N8DNV4"/>
<dbReference type="Proteomes" id="UP001153069">
    <property type="component" value="Unassembled WGS sequence"/>
</dbReference>
<dbReference type="EMBL" id="CAICTM010000182">
    <property type="protein sequence ID" value="CAB9504005.1"/>
    <property type="molecule type" value="Genomic_DNA"/>
</dbReference>
<name>A0A9N8DNV4_9STRA</name>
<evidence type="ECO:0000313" key="3">
    <source>
        <dbReference type="Proteomes" id="UP001153069"/>
    </source>
</evidence>
<protein>
    <submittedName>
        <fullName evidence="2">Uncharacterized protein</fullName>
    </submittedName>
</protein>
<evidence type="ECO:0000256" key="1">
    <source>
        <dbReference type="SAM" id="Coils"/>
    </source>
</evidence>